<protein>
    <submittedName>
        <fullName evidence="1">Uncharacterized protein</fullName>
    </submittedName>
</protein>
<dbReference type="Proteomes" id="UP000501690">
    <property type="component" value="Linkage Group LG1"/>
</dbReference>
<organism evidence="1 2">
    <name type="scientific">Vigna unguiculata</name>
    <name type="common">Cowpea</name>
    <dbReference type="NCBI Taxonomy" id="3917"/>
    <lineage>
        <taxon>Eukaryota</taxon>
        <taxon>Viridiplantae</taxon>
        <taxon>Streptophyta</taxon>
        <taxon>Embryophyta</taxon>
        <taxon>Tracheophyta</taxon>
        <taxon>Spermatophyta</taxon>
        <taxon>Magnoliopsida</taxon>
        <taxon>eudicotyledons</taxon>
        <taxon>Gunneridae</taxon>
        <taxon>Pentapetalae</taxon>
        <taxon>rosids</taxon>
        <taxon>fabids</taxon>
        <taxon>Fabales</taxon>
        <taxon>Fabaceae</taxon>
        <taxon>Papilionoideae</taxon>
        <taxon>50 kb inversion clade</taxon>
        <taxon>NPAAA clade</taxon>
        <taxon>indigoferoid/millettioid clade</taxon>
        <taxon>Phaseoleae</taxon>
        <taxon>Vigna</taxon>
    </lineage>
</organism>
<keyword evidence="2" id="KW-1185">Reference proteome</keyword>
<proteinExistence type="predicted"/>
<name>A0A4D6KMJ9_VIGUN</name>
<reference evidence="1 2" key="1">
    <citation type="submission" date="2019-04" db="EMBL/GenBank/DDBJ databases">
        <title>An improved genome assembly and genetic linkage map for asparagus bean, Vigna unguiculata ssp. sesquipedialis.</title>
        <authorList>
            <person name="Xia Q."/>
            <person name="Zhang R."/>
            <person name="Dong Y."/>
        </authorList>
    </citation>
    <scope>NUCLEOTIDE SEQUENCE [LARGE SCALE GENOMIC DNA]</scope>
    <source>
        <tissue evidence="1">Leaf</tissue>
    </source>
</reference>
<sequence>MGPILMSATVITKTTPPPQNTNQVLPSIEGSLQIASIGEKGRIPTPIPLPPCPSSSTQLTRFLIHLDGAIDSTEVMMLHNIVIMHFYKGHMVSKAQLTSKLEELKKEEMGMVVELMSRAEKIGNLDQ</sequence>
<dbReference type="AlphaFoldDB" id="A0A4D6KMJ9"/>
<dbReference type="EMBL" id="CP039345">
    <property type="protein sequence ID" value="QCD78858.1"/>
    <property type="molecule type" value="Genomic_DNA"/>
</dbReference>
<evidence type="ECO:0000313" key="1">
    <source>
        <dbReference type="EMBL" id="QCD78858.1"/>
    </source>
</evidence>
<evidence type="ECO:0000313" key="2">
    <source>
        <dbReference type="Proteomes" id="UP000501690"/>
    </source>
</evidence>
<gene>
    <name evidence="1" type="ORF">DEO72_LG1g2494</name>
</gene>
<accession>A0A4D6KMJ9</accession>